<evidence type="ECO:0000313" key="2">
    <source>
        <dbReference type="EMBL" id="MBB6498869.1"/>
    </source>
</evidence>
<dbReference type="EMBL" id="JACHCC010000002">
    <property type="protein sequence ID" value="MBB6498869.1"/>
    <property type="molecule type" value="Genomic_DNA"/>
</dbReference>
<dbReference type="GO" id="GO:0008236">
    <property type="term" value="F:serine-type peptidase activity"/>
    <property type="evidence" value="ECO:0007669"/>
    <property type="project" value="InterPro"/>
</dbReference>
<comment type="caution">
    <text evidence="2">The sequence shown here is derived from an EMBL/GenBank/DDBJ whole genome shotgun (WGS) entry which is preliminary data.</text>
</comment>
<proteinExistence type="predicted"/>
<gene>
    <name evidence="2" type="ORF">HDF25_001006</name>
</gene>
<sequence>MKTTAKLFMIALFAMVLKPGETSAQKTDSTRRLLDTVLSFTKNNSLYRNNVNWKMVEDSVRFTAANAAGIKDALPAIQLLYKLLGDHHGFITYGKKSYAWRSVDKPLDKTTHQALVKKMHDGYKLTPELLEKGYGYLLVPDNNPTHQGDNNKIAQQIIDSLASLHTSKLKGIIIDLRLNPGGSMWPMIGGLAALFEPGKLGAFVFPASQKAEEWGIKGDITHRIVYDGTDTVYHIKSQDKNLYQLKVVVLTGPYTRSSGEALAISFKGRKNTFFIGENSGGYTTSNESFQFTNEIGFFLATSVESDRNGVAYPDHVKPDKEIIGGDDFDHLKNDQKVIAALKWLKQK</sequence>
<dbReference type="Pfam" id="PF03572">
    <property type="entry name" value="Peptidase_S41"/>
    <property type="match status" value="1"/>
</dbReference>
<name>A0A7X0J0K8_9SPHI</name>
<dbReference type="Gene3D" id="3.90.226.10">
    <property type="entry name" value="2-enoyl-CoA Hydratase, Chain A, domain 1"/>
    <property type="match status" value="1"/>
</dbReference>
<evidence type="ECO:0000313" key="3">
    <source>
        <dbReference type="Proteomes" id="UP000521017"/>
    </source>
</evidence>
<protein>
    <recommendedName>
        <fullName evidence="1">Tail specific protease domain-containing protein</fullName>
    </recommendedName>
</protein>
<dbReference type="PANTHER" id="PTHR11261:SF3">
    <property type="entry name" value="RETINOL-BINDING PROTEIN 3"/>
    <property type="match status" value="1"/>
</dbReference>
<dbReference type="GO" id="GO:0006508">
    <property type="term" value="P:proteolysis"/>
    <property type="evidence" value="ECO:0007669"/>
    <property type="project" value="InterPro"/>
</dbReference>
<dbReference type="SUPFAM" id="SSF52096">
    <property type="entry name" value="ClpP/crotonase"/>
    <property type="match status" value="1"/>
</dbReference>
<accession>A0A7X0J0K8</accession>
<organism evidence="2 3">
    <name type="scientific">Pedobacter cryoconitis</name>
    <dbReference type="NCBI Taxonomy" id="188932"/>
    <lineage>
        <taxon>Bacteria</taxon>
        <taxon>Pseudomonadati</taxon>
        <taxon>Bacteroidota</taxon>
        <taxon>Sphingobacteriia</taxon>
        <taxon>Sphingobacteriales</taxon>
        <taxon>Sphingobacteriaceae</taxon>
        <taxon>Pedobacter</taxon>
    </lineage>
</organism>
<dbReference type="InterPro" id="IPR005151">
    <property type="entry name" value="Tail-specific_protease"/>
</dbReference>
<feature type="domain" description="Tail specific protease" evidence="1">
    <location>
        <begin position="108"/>
        <end position="323"/>
    </location>
</feature>
<evidence type="ECO:0000259" key="1">
    <source>
        <dbReference type="SMART" id="SM00245"/>
    </source>
</evidence>
<dbReference type="RefSeq" id="WP_184623370.1">
    <property type="nucleotide sequence ID" value="NZ_JACHCC010000002.1"/>
</dbReference>
<dbReference type="AlphaFoldDB" id="A0A7X0J0K8"/>
<dbReference type="InterPro" id="IPR029045">
    <property type="entry name" value="ClpP/crotonase-like_dom_sf"/>
</dbReference>
<reference evidence="2 3" key="1">
    <citation type="submission" date="2020-08" db="EMBL/GenBank/DDBJ databases">
        <title>Genomic Encyclopedia of Type Strains, Phase IV (KMG-V): Genome sequencing to study the core and pangenomes of soil and plant-associated prokaryotes.</title>
        <authorList>
            <person name="Whitman W."/>
        </authorList>
    </citation>
    <scope>NUCLEOTIDE SEQUENCE [LARGE SCALE GENOMIC DNA]</scope>
    <source>
        <strain evidence="2 3">M2T3</strain>
    </source>
</reference>
<dbReference type="PANTHER" id="PTHR11261">
    <property type="entry name" value="INTERPHOTORECEPTOR RETINOID-BINDING PROTEIN"/>
    <property type="match status" value="1"/>
</dbReference>
<dbReference type="SMART" id="SM00245">
    <property type="entry name" value="TSPc"/>
    <property type="match status" value="1"/>
</dbReference>
<dbReference type="Proteomes" id="UP000521017">
    <property type="component" value="Unassembled WGS sequence"/>
</dbReference>